<keyword evidence="4" id="KW-1185">Reference proteome</keyword>
<dbReference type="Proteomes" id="UP000566813">
    <property type="component" value="Unassembled WGS sequence"/>
</dbReference>
<dbReference type="InterPro" id="IPR045394">
    <property type="entry name" value="Abhydrolase_dom"/>
</dbReference>
<organism evidence="3 4">
    <name type="scientific">Novosphingobium flavum</name>
    <dbReference type="NCBI Taxonomy" id="1778672"/>
    <lineage>
        <taxon>Bacteria</taxon>
        <taxon>Pseudomonadati</taxon>
        <taxon>Pseudomonadota</taxon>
        <taxon>Alphaproteobacteria</taxon>
        <taxon>Sphingomonadales</taxon>
        <taxon>Sphingomonadaceae</taxon>
        <taxon>Novosphingobium</taxon>
    </lineage>
</organism>
<gene>
    <name evidence="3" type="ORF">H7F51_07835</name>
</gene>
<comment type="caution">
    <text evidence="3">The sequence shown here is derived from an EMBL/GenBank/DDBJ whole genome shotgun (WGS) entry which is preliminary data.</text>
</comment>
<feature type="domain" description="Alpha/beta hydrolase" evidence="2">
    <location>
        <begin position="29"/>
        <end position="482"/>
    </location>
</feature>
<protein>
    <recommendedName>
        <fullName evidence="2">Alpha/beta hydrolase domain-containing protein</fullName>
    </recommendedName>
</protein>
<accession>A0A7X1KLL3</accession>
<evidence type="ECO:0000259" key="2">
    <source>
        <dbReference type="Pfam" id="PF20091"/>
    </source>
</evidence>
<keyword evidence="1" id="KW-0732">Signal</keyword>
<evidence type="ECO:0000313" key="4">
    <source>
        <dbReference type="Proteomes" id="UP000566813"/>
    </source>
</evidence>
<dbReference type="AlphaFoldDB" id="A0A7X1KLL3"/>
<proteinExistence type="predicted"/>
<feature type="signal peptide" evidence="1">
    <location>
        <begin position="1"/>
        <end position="22"/>
    </location>
</feature>
<feature type="chain" id="PRO_5030882696" description="Alpha/beta hydrolase domain-containing protein" evidence="1">
    <location>
        <begin position="23"/>
        <end position="499"/>
    </location>
</feature>
<sequence>MRGFAGLLIAVSALGMAMPAAAKDARWMGPLVETAQSHIFSPAVLPGTAEDKAMKAAGYVQEEYLLTGAANIYGENADGSLFVRTADVPYTTRLILVRPRDPRRFNGIVQMGFTHPQLASAQWGRIDALVLRTGAAYALLVIGGDPGTRERSTAQWPVSTPLLMKWYDPARYAAFDWPSDDGIRWDVMGQAASLLRDPGKTGPLAGWPVKHLYMSGWSFLGSTVRSWVNFGFHDRYRRKDGSPVFDGYLSGISAGSVKAGHVPLNSANPEKDRNRELLRPIDRPVIELTSEMEAITNVYPQRGDKDTVTEGHRIYELGGVSHQDSGVPGQVRAASLQLKERGHPAVDLPAVCSVEDTDSPMRDVAQAALVNLNTWVETGKAPPRAARMEVAPGGKDYVRDRFGNPVGGVRAAQLDVPLVRYGEPTAAQCGGKVPVRMLKREPVDPALIRAAYPGGKAQYLAKFRARLAQLVKQRWLLPEDAAVESRRAEGYAAQAFPGR</sequence>
<dbReference type="Pfam" id="PF20091">
    <property type="entry name" value="Abhydrolase_10"/>
    <property type="match status" value="1"/>
</dbReference>
<evidence type="ECO:0000256" key="1">
    <source>
        <dbReference type="SAM" id="SignalP"/>
    </source>
</evidence>
<dbReference type="RefSeq" id="WP_185663688.1">
    <property type="nucleotide sequence ID" value="NZ_JACLAW010000005.1"/>
</dbReference>
<evidence type="ECO:0000313" key="3">
    <source>
        <dbReference type="EMBL" id="MBC2665428.1"/>
    </source>
</evidence>
<reference evidence="3 4" key="1">
    <citation type="submission" date="2020-08" db="EMBL/GenBank/DDBJ databases">
        <title>The genome sequence of type strain Novosphingobium flavum NBRC 111647.</title>
        <authorList>
            <person name="Liu Y."/>
        </authorList>
    </citation>
    <scope>NUCLEOTIDE SEQUENCE [LARGE SCALE GENOMIC DNA]</scope>
    <source>
        <strain evidence="3 4">NBRC 111647</strain>
    </source>
</reference>
<name>A0A7X1KLL3_9SPHN</name>
<dbReference type="EMBL" id="JACLAW010000005">
    <property type="protein sequence ID" value="MBC2665428.1"/>
    <property type="molecule type" value="Genomic_DNA"/>
</dbReference>